<reference evidence="1 2" key="1">
    <citation type="journal article" date="2011" name="PLoS Pathog.">
        <title>Endophytic Life Strategies Decoded by Genome and Transcriptome Analyses of the Mutualistic Root Symbiont Piriformospora indica.</title>
        <authorList>
            <person name="Zuccaro A."/>
            <person name="Lahrmann U."/>
            <person name="Guldener U."/>
            <person name="Langen G."/>
            <person name="Pfiffi S."/>
            <person name="Biedenkopf D."/>
            <person name="Wong P."/>
            <person name="Samans B."/>
            <person name="Grimm C."/>
            <person name="Basiewicz M."/>
            <person name="Murat C."/>
            <person name="Martin F."/>
            <person name="Kogel K.H."/>
        </authorList>
    </citation>
    <scope>NUCLEOTIDE SEQUENCE [LARGE SCALE GENOMIC DNA]</scope>
    <source>
        <strain evidence="1 2">DSM 11827</strain>
    </source>
</reference>
<name>G4U0J6_SERID</name>
<proteinExistence type="predicted"/>
<gene>
    <name evidence="1" type="ORF">PIIN_11074</name>
</gene>
<sequence length="93" mass="10569">MQHPEERSSDQILLMRSHIAHSYNYSGDTSSVDADILRDYNLGVESLADARDKDPKRSIERLPNELLIAIIEKMDEIDTSNTIPLESGLLDRE</sequence>
<dbReference type="Proteomes" id="UP000007148">
    <property type="component" value="Unassembled WGS sequence"/>
</dbReference>
<dbReference type="InParanoid" id="G4U0J6"/>
<comment type="caution">
    <text evidence="1">The sequence shown here is derived from an EMBL/GenBank/DDBJ whole genome shotgun (WGS) entry which is preliminary data.</text>
</comment>
<accession>G4U0J6</accession>
<protein>
    <submittedName>
        <fullName evidence="1">Uncharacterized protein</fullName>
    </submittedName>
</protein>
<evidence type="ECO:0000313" key="2">
    <source>
        <dbReference type="Proteomes" id="UP000007148"/>
    </source>
</evidence>
<dbReference type="HOGENOM" id="CLU_2400505_0_0_1"/>
<dbReference type="AlphaFoldDB" id="G4U0J6"/>
<dbReference type="EMBL" id="CAFZ01001257">
    <property type="protein sequence ID" value="CCA77089.1"/>
    <property type="molecule type" value="Genomic_DNA"/>
</dbReference>
<keyword evidence="2" id="KW-1185">Reference proteome</keyword>
<evidence type="ECO:0000313" key="1">
    <source>
        <dbReference type="EMBL" id="CCA77089.1"/>
    </source>
</evidence>
<organism evidence="1 2">
    <name type="scientific">Serendipita indica (strain DSM 11827)</name>
    <name type="common">Root endophyte fungus</name>
    <name type="synonym">Piriformospora indica</name>
    <dbReference type="NCBI Taxonomy" id="1109443"/>
    <lineage>
        <taxon>Eukaryota</taxon>
        <taxon>Fungi</taxon>
        <taxon>Dikarya</taxon>
        <taxon>Basidiomycota</taxon>
        <taxon>Agaricomycotina</taxon>
        <taxon>Agaricomycetes</taxon>
        <taxon>Sebacinales</taxon>
        <taxon>Serendipitaceae</taxon>
        <taxon>Serendipita</taxon>
    </lineage>
</organism>